<dbReference type="RefSeq" id="WP_202659044.1">
    <property type="nucleotide sequence ID" value="NZ_JAESVP010000003.1"/>
</dbReference>
<dbReference type="SMART" id="SM00450">
    <property type="entry name" value="RHOD"/>
    <property type="match status" value="1"/>
</dbReference>
<gene>
    <name evidence="2" type="ORF">JI744_07350</name>
</gene>
<evidence type="ECO:0000313" key="2">
    <source>
        <dbReference type="EMBL" id="MBL4927917.1"/>
    </source>
</evidence>
<reference evidence="2" key="1">
    <citation type="submission" date="2021-01" db="EMBL/GenBank/DDBJ databases">
        <title>Genome seq and assembly of Tabrizicola sp. KVB23.</title>
        <authorList>
            <person name="Chhetri G."/>
        </authorList>
    </citation>
    <scope>NUCLEOTIDE SEQUENCE</scope>
    <source>
        <strain evidence="2">KVB23</strain>
    </source>
</reference>
<accession>A0A8J7STX4</accession>
<evidence type="ECO:0000259" key="1">
    <source>
        <dbReference type="PROSITE" id="PS50206"/>
    </source>
</evidence>
<sequence length="117" mass="11967">MFNPFAKATPPLTCAEAITKAAAGQMTLLDCREMAELQGSGTAAGAVHIPLALVPLKADPKAPDHDARLDPAKPVAVFCAMGGRAGRAVEVLRGLGYEAHNIGGFGDWCAAGGPVTR</sequence>
<dbReference type="PROSITE" id="PS50206">
    <property type="entry name" value="RHODANESE_3"/>
    <property type="match status" value="1"/>
</dbReference>
<dbReference type="Proteomes" id="UP000619033">
    <property type="component" value="Unassembled WGS sequence"/>
</dbReference>
<dbReference type="PANTHER" id="PTHR43031:SF1">
    <property type="entry name" value="PYRIDINE NUCLEOTIDE-DISULPHIDE OXIDOREDUCTASE"/>
    <property type="match status" value="1"/>
</dbReference>
<dbReference type="EMBL" id="JAESVP010000003">
    <property type="protein sequence ID" value="MBL4927917.1"/>
    <property type="molecule type" value="Genomic_DNA"/>
</dbReference>
<dbReference type="PANTHER" id="PTHR43031">
    <property type="entry name" value="FAD-DEPENDENT OXIDOREDUCTASE"/>
    <property type="match status" value="1"/>
</dbReference>
<dbReference type="AlphaFoldDB" id="A0A8J7STX4"/>
<dbReference type="InterPro" id="IPR001763">
    <property type="entry name" value="Rhodanese-like_dom"/>
</dbReference>
<evidence type="ECO:0000313" key="3">
    <source>
        <dbReference type="Proteomes" id="UP000619033"/>
    </source>
</evidence>
<comment type="caution">
    <text evidence="2">The sequence shown here is derived from an EMBL/GenBank/DDBJ whole genome shotgun (WGS) entry which is preliminary data.</text>
</comment>
<dbReference type="InterPro" id="IPR036873">
    <property type="entry name" value="Rhodanese-like_dom_sf"/>
</dbReference>
<name>A0A8J7STX4_9RHOB</name>
<protein>
    <submittedName>
        <fullName evidence="2">Sulfurtransferase</fullName>
    </submittedName>
</protein>
<proteinExistence type="predicted"/>
<dbReference type="InterPro" id="IPR050229">
    <property type="entry name" value="GlpE_sulfurtransferase"/>
</dbReference>
<dbReference type="Pfam" id="PF00581">
    <property type="entry name" value="Rhodanese"/>
    <property type="match status" value="1"/>
</dbReference>
<dbReference type="SUPFAM" id="SSF52821">
    <property type="entry name" value="Rhodanese/Cell cycle control phosphatase"/>
    <property type="match status" value="1"/>
</dbReference>
<dbReference type="Gene3D" id="3.40.250.10">
    <property type="entry name" value="Rhodanese-like domain"/>
    <property type="match status" value="1"/>
</dbReference>
<keyword evidence="3" id="KW-1185">Reference proteome</keyword>
<organism evidence="2 3">
    <name type="scientific">Fuscibacter oryzae</name>
    <dbReference type="NCBI Taxonomy" id="2803939"/>
    <lineage>
        <taxon>Bacteria</taxon>
        <taxon>Pseudomonadati</taxon>
        <taxon>Pseudomonadota</taxon>
        <taxon>Alphaproteobacteria</taxon>
        <taxon>Rhodobacterales</taxon>
        <taxon>Paracoccaceae</taxon>
        <taxon>Fuscibacter</taxon>
    </lineage>
</organism>
<feature type="domain" description="Rhodanese" evidence="1">
    <location>
        <begin position="22"/>
        <end position="117"/>
    </location>
</feature>